<dbReference type="PATRIC" id="fig|745776.4.peg.3204"/>
<keyword evidence="6" id="KW-1185">Reference proteome</keyword>
<accession>H8H135</accession>
<dbReference type="Proteomes" id="UP000007575">
    <property type="component" value="Plasmid P1"/>
</dbReference>
<geneLocation type="plasmid" evidence="5 6">
    <name>P1</name>
</geneLocation>
<feature type="domain" description="HD-GYP" evidence="4">
    <location>
        <begin position="224"/>
        <end position="416"/>
    </location>
</feature>
<dbReference type="SUPFAM" id="SSF109604">
    <property type="entry name" value="HD-domain/PDEase-like"/>
    <property type="match status" value="1"/>
</dbReference>
<dbReference type="PROSITE" id="PS50005">
    <property type="entry name" value="TPR"/>
    <property type="match status" value="1"/>
</dbReference>
<dbReference type="AlphaFoldDB" id="H8H135"/>
<dbReference type="SMART" id="SM00471">
    <property type="entry name" value="HDc"/>
    <property type="match status" value="1"/>
</dbReference>
<dbReference type="InterPro" id="IPR011990">
    <property type="entry name" value="TPR-like_helical_dom_sf"/>
</dbReference>
<dbReference type="SMART" id="SM00028">
    <property type="entry name" value="TPR"/>
    <property type="match status" value="3"/>
</dbReference>
<dbReference type="InterPro" id="IPR006674">
    <property type="entry name" value="HD_domain"/>
</dbReference>
<evidence type="ECO:0000313" key="6">
    <source>
        <dbReference type="Proteomes" id="UP000007575"/>
    </source>
</evidence>
<reference evidence="5 6" key="1">
    <citation type="journal article" date="2012" name="PLoS ONE">
        <title>Genome sequence and transcriptome analysis of the radioresistant bacterium Deinococcus gobiensis: insights into the extreme environmental adaptations.</title>
        <authorList>
            <person name="Yuan M."/>
            <person name="Chen M."/>
            <person name="Zhang W."/>
            <person name="Lu W."/>
            <person name="Wang J."/>
            <person name="Yang M."/>
            <person name="Zhao P."/>
            <person name="Tang R."/>
            <person name="Li X."/>
            <person name="Hao Y."/>
            <person name="Zhou Z."/>
            <person name="Zhan Y."/>
            <person name="Yu H."/>
            <person name="Teng C."/>
            <person name="Yan Y."/>
            <person name="Ping S."/>
            <person name="Wang Y."/>
            <person name="Lin M."/>
        </authorList>
    </citation>
    <scope>NUCLEOTIDE SEQUENCE [LARGE SCALE GENOMIC DNA]</scope>
    <source>
        <strain evidence="6">DSM 21396 / JCM 16679 / CGMCC 1.7299 / I-0</strain>
        <plasmid evidence="5">P1</plasmid>
    </source>
</reference>
<keyword evidence="1" id="KW-0802">TPR repeat</keyword>
<dbReference type="CDD" id="cd00077">
    <property type="entry name" value="HDc"/>
    <property type="match status" value="1"/>
</dbReference>
<keyword evidence="5" id="KW-0614">Plasmid</keyword>
<dbReference type="SUPFAM" id="SSF48452">
    <property type="entry name" value="TPR-like"/>
    <property type="match status" value="1"/>
</dbReference>
<dbReference type="KEGG" id="dgo:DGo_PA0168"/>
<evidence type="ECO:0000256" key="2">
    <source>
        <dbReference type="SAM" id="Coils"/>
    </source>
</evidence>
<dbReference type="InterPro" id="IPR037522">
    <property type="entry name" value="HD_GYP_dom"/>
</dbReference>
<dbReference type="InterPro" id="IPR019734">
    <property type="entry name" value="TPR_rpt"/>
</dbReference>
<dbReference type="Pfam" id="PF13424">
    <property type="entry name" value="TPR_12"/>
    <property type="match status" value="1"/>
</dbReference>
<dbReference type="PANTHER" id="PTHR45228">
    <property type="entry name" value="CYCLIC DI-GMP PHOSPHODIESTERASE TM_0186-RELATED"/>
    <property type="match status" value="1"/>
</dbReference>
<dbReference type="Pfam" id="PF13487">
    <property type="entry name" value="HD_5"/>
    <property type="match status" value="1"/>
</dbReference>
<sequence length="416" mass="46461">MHRAYNSILELDEPQMKATVNLNLGTFYLKVGNLKKSQIYLETALDLSRNNGDQFGEMNTLDSLGNLYEKTEQSLLAYITYHDALAIALSIGSTQGELDARLNLGRFYLHAESWDDAQTQLQLALELAERTQSAKETAAAHETLCELYKARGDAGQALHHSEELRRIERELFNAARDRQTRNLSIQFEVERAQREADSYRLRTELEQEARQMAERQVEERTAELAQAQYEVVTRLAMAAEYRDGTTGDHTRRVGVMSASLARALGWSEARAELLGIAARLHDVGKMGIPDSILLKSGKLESSEFTQMQTHTLIGATILSGGHSELLQLAEEIALTHHERWDGTGYPRRLAGAQIPLSGRIVAVADVYDALTQIRPYKKAWTHEEAVQELRAEAGRHFDPEVVEAALHVLCGAAPQA</sequence>
<feature type="coiled-coil region" evidence="2">
    <location>
        <begin position="189"/>
        <end position="230"/>
    </location>
</feature>
<gene>
    <name evidence="5" type="ordered locus">DGo_PA0168</name>
</gene>
<organism evidence="5 6">
    <name type="scientific">Deinococcus gobiensis (strain DSM 21396 / JCM 16679 / CGMCC 1.7299 / I-0)</name>
    <dbReference type="NCBI Taxonomy" id="745776"/>
    <lineage>
        <taxon>Bacteria</taxon>
        <taxon>Thermotogati</taxon>
        <taxon>Deinococcota</taxon>
        <taxon>Deinococci</taxon>
        <taxon>Deinococcales</taxon>
        <taxon>Deinococcaceae</taxon>
        <taxon>Deinococcus</taxon>
    </lineage>
</organism>
<keyword evidence="2" id="KW-0175">Coiled coil</keyword>
<proteinExistence type="predicted"/>
<dbReference type="OrthoDB" id="62858at2"/>
<feature type="repeat" description="TPR" evidence="1">
    <location>
        <begin position="18"/>
        <end position="51"/>
    </location>
</feature>
<dbReference type="Gene3D" id="1.25.40.10">
    <property type="entry name" value="Tetratricopeptide repeat domain"/>
    <property type="match status" value="1"/>
</dbReference>
<dbReference type="InterPro" id="IPR003607">
    <property type="entry name" value="HD/PDEase_dom"/>
</dbReference>
<evidence type="ECO:0000313" key="5">
    <source>
        <dbReference type="EMBL" id="AFD27054.1"/>
    </source>
</evidence>
<name>H8H135_DEIGI</name>
<feature type="domain" description="HD" evidence="3">
    <location>
        <begin position="246"/>
        <end position="370"/>
    </location>
</feature>
<protein>
    <submittedName>
        <fullName evidence="5">GGDEF family protein</fullName>
    </submittedName>
</protein>
<evidence type="ECO:0000259" key="4">
    <source>
        <dbReference type="PROSITE" id="PS51832"/>
    </source>
</evidence>
<dbReference type="EMBL" id="CP002192">
    <property type="protein sequence ID" value="AFD27054.1"/>
    <property type="molecule type" value="Genomic_DNA"/>
</dbReference>
<evidence type="ECO:0000256" key="1">
    <source>
        <dbReference type="PROSITE-ProRule" id="PRU00339"/>
    </source>
</evidence>
<dbReference type="HOGENOM" id="CLU_054725_0_0_0"/>
<dbReference type="InterPro" id="IPR052020">
    <property type="entry name" value="Cyclic_di-GMP/3'3'-cGAMP_PDE"/>
</dbReference>
<dbReference type="PANTHER" id="PTHR45228:SF8">
    <property type="entry name" value="TWO-COMPONENT RESPONSE REGULATOR-RELATED"/>
    <property type="match status" value="1"/>
</dbReference>
<dbReference type="PROSITE" id="PS51831">
    <property type="entry name" value="HD"/>
    <property type="match status" value="1"/>
</dbReference>
<dbReference type="PROSITE" id="PS51832">
    <property type="entry name" value="HD_GYP"/>
    <property type="match status" value="1"/>
</dbReference>
<evidence type="ECO:0000259" key="3">
    <source>
        <dbReference type="PROSITE" id="PS51831"/>
    </source>
</evidence>
<dbReference type="Gene3D" id="1.10.3210.10">
    <property type="entry name" value="Hypothetical protein af1432"/>
    <property type="match status" value="1"/>
</dbReference>